<sequence length="297" mass="34051">MQVNEAIRVENLSKNFRKFNLSDISFSLDKGFIMGIIGRNGAGKTTLMKLLYGVYTKSQGEVYIDGKRFYKKDYKVRQRIGYIAEEDRFLLEKTLLENAKAFGSLYDQFDVDYFKELLCKYNLDEEKTPDQLSKGMKIKFQLAFVLANHPKLLLLDEPTGGLDPIFRQEFLGILQGLVEEENMGVIISTHITTDLDKIADYIMILDKGKMISLSTKEELMDEYRLIKGPREILRSLPKEIFISVKSTNSGFEGLAHHSKKIAGQEEWLHKIVIENPDLSDILYYLTQTSYPKISGSS</sequence>
<dbReference type="Gene3D" id="3.40.50.300">
    <property type="entry name" value="P-loop containing nucleotide triphosphate hydrolases"/>
    <property type="match status" value="1"/>
</dbReference>
<evidence type="ECO:0000256" key="2">
    <source>
        <dbReference type="ARBA" id="ARBA00022741"/>
    </source>
</evidence>
<keyword evidence="6" id="KW-1185">Reference proteome</keyword>
<dbReference type="Proteomes" id="UP000184038">
    <property type="component" value="Unassembled WGS sequence"/>
</dbReference>
<dbReference type="Pfam" id="PF00005">
    <property type="entry name" value="ABC_tran"/>
    <property type="match status" value="1"/>
</dbReference>
<evidence type="ECO:0000313" key="5">
    <source>
        <dbReference type="EMBL" id="SHM68825.1"/>
    </source>
</evidence>
<dbReference type="AlphaFoldDB" id="A0A1M7KTD9"/>
<dbReference type="EMBL" id="FRCP01000014">
    <property type="protein sequence ID" value="SHM68825.1"/>
    <property type="molecule type" value="Genomic_DNA"/>
</dbReference>
<organism evidence="5 6">
    <name type="scientific">Anaerosporobacter mobilis DSM 15930</name>
    <dbReference type="NCBI Taxonomy" id="1120996"/>
    <lineage>
        <taxon>Bacteria</taxon>
        <taxon>Bacillati</taxon>
        <taxon>Bacillota</taxon>
        <taxon>Clostridia</taxon>
        <taxon>Lachnospirales</taxon>
        <taxon>Lachnospiraceae</taxon>
        <taxon>Anaerosporobacter</taxon>
    </lineage>
</organism>
<keyword evidence="2" id="KW-0547">Nucleotide-binding</keyword>
<evidence type="ECO:0000259" key="4">
    <source>
        <dbReference type="PROSITE" id="PS50893"/>
    </source>
</evidence>
<dbReference type="PANTHER" id="PTHR42939:SF3">
    <property type="entry name" value="ABC TRANSPORTER ATP-BINDING COMPONENT"/>
    <property type="match status" value="1"/>
</dbReference>
<dbReference type="PROSITE" id="PS50893">
    <property type="entry name" value="ABC_TRANSPORTER_2"/>
    <property type="match status" value="1"/>
</dbReference>
<accession>A0A1M7KTD9</accession>
<gene>
    <name evidence="5" type="ORF">SAMN02746066_02951</name>
</gene>
<dbReference type="InterPro" id="IPR051782">
    <property type="entry name" value="ABC_Transporter_VariousFunc"/>
</dbReference>
<evidence type="ECO:0000256" key="1">
    <source>
        <dbReference type="ARBA" id="ARBA00022448"/>
    </source>
</evidence>
<keyword evidence="1" id="KW-0813">Transport</keyword>
<dbReference type="CDD" id="cd03230">
    <property type="entry name" value="ABC_DR_subfamily_A"/>
    <property type="match status" value="1"/>
</dbReference>
<dbReference type="STRING" id="1120996.SAMN02746066_02951"/>
<evidence type="ECO:0000256" key="3">
    <source>
        <dbReference type="ARBA" id="ARBA00022840"/>
    </source>
</evidence>
<dbReference type="PANTHER" id="PTHR42939">
    <property type="entry name" value="ABC TRANSPORTER ATP-BINDING PROTEIN ALBC-RELATED"/>
    <property type="match status" value="1"/>
</dbReference>
<keyword evidence="3 5" id="KW-0067">ATP-binding</keyword>
<dbReference type="GO" id="GO:0005524">
    <property type="term" value="F:ATP binding"/>
    <property type="evidence" value="ECO:0007669"/>
    <property type="project" value="UniProtKB-KW"/>
</dbReference>
<dbReference type="InterPro" id="IPR027417">
    <property type="entry name" value="P-loop_NTPase"/>
</dbReference>
<dbReference type="InterPro" id="IPR003439">
    <property type="entry name" value="ABC_transporter-like_ATP-bd"/>
</dbReference>
<dbReference type="SMART" id="SM00382">
    <property type="entry name" value="AAA"/>
    <property type="match status" value="1"/>
</dbReference>
<dbReference type="SUPFAM" id="SSF52540">
    <property type="entry name" value="P-loop containing nucleoside triphosphate hydrolases"/>
    <property type="match status" value="1"/>
</dbReference>
<dbReference type="RefSeq" id="WP_073289026.1">
    <property type="nucleotide sequence ID" value="NZ_FRCP01000014.1"/>
</dbReference>
<reference evidence="5 6" key="1">
    <citation type="submission" date="2016-11" db="EMBL/GenBank/DDBJ databases">
        <authorList>
            <person name="Jaros S."/>
            <person name="Januszkiewicz K."/>
            <person name="Wedrychowicz H."/>
        </authorList>
    </citation>
    <scope>NUCLEOTIDE SEQUENCE [LARGE SCALE GENOMIC DNA]</scope>
    <source>
        <strain evidence="5 6">DSM 15930</strain>
    </source>
</reference>
<dbReference type="InterPro" id="IPR003593">
    <property type="entry name" value="AAA+_ATPase"/>
</dbReference>
<name>A0A1M7KTD9_9FIRM</name>
<dbReference type="GO" id="GO:0016887">
    <property type="term" value="F:ATP hydrolysis activity"/>
    <property type="evidence" value="ECO:0007669"/>
    <property type="project" value="InterPro"/>
</dbReference>
<protein>
    <submittedName>
        <fullName evidence="5">ABC-2 type transport system ATP-binding protein</fullName>
    </submittedName>
</protein>
<evidence type="ECO:0000313" key="6">
    <source>
        <dbReference type="Proteomes" id="UP000184038"/>
    </source>
</evidence>
<proteinExistence type="predicted"/>
<feature type="domain" description="ABC transporter" evidence="4">
    <location>
        <begin position="7"/>
        <end position="232"/>
    </location>
</feature>